<name>A0ABD6E4L1_9BILA</name>
<comment type="caution">
    <text evidence="1">The sequence shown here is derived from an EMBL/GenBank/DDBJ whole genome shotgun (WGS) entry which is preliminary data.</text>
</comment>
<protein>
    <recommendedName>
        <fullName evidence="3">Aminopeptidase</fullName>
    </recommendedName>
</protein>
<reference evidence="1 2" key="1">
    <citation type="submission" date="2024-08" db="EMBL/GenBank/DDBJ databases">
        <title>Gnathostoma spinigerum genome.</title>
        <authorList>
            <person name="Gonzalez-Bertolin B."/>
            <person name="Monzon S."/>
            <person name="Zaballos A."/>
            <person name="Jimenez P."/>
            <person name="Dekumyoy P."/>
            <person name="Varona S."/>
            <person name="Cuesta I."/>
            <person name="Sumanam S."/>
            <person name="Adisakwattana P."/>
            <person name="Gasser R.B."/>
            <person name="Hernandez-Gonzalez A."/>
            <person name="Young N.D."/>
            <person name="Perteguer M.J."/>
        </authorList>
    </citation>
    <scope>NUCLEOTIDE SEQUENCE [LARGE SCALE GENOMIC DNA]</scope>
    <source>
        <strain evidence="1">AL3</strain>
        <tissue evidence="1">Liver</tissue>
    </source>
</reference>
<evidence type="ECO:0000313" key="1">
    <source>
        <dbReference type="EMBL" id="MFH4974470.1"/>
    </source>
</evidence>
<dbReference type="Gene3D" id="1.25.50.20">
    <property type="match status" value="1"/>
</dbReference>
<proteinExistence type="predicted"/>
<gene>
    <name evidence="1" type="ORF">AB6A40_001179</name>
</gene>
<accession>A0ABD6E4L1</accession>
<sequence>MNNAATIIPTVLSDANNYLITIDVKDTGRRHIVSTADFIQSSISEENGIVIQMTYSVPRNAYEIFFAIGNFKHAVTSKAHSTLITIASTKRTSLHSIEFVINEARKAIFTLGQNFGSSVVNCDICVLMLPGTNIFKVNPCFILVDTERVARSSPLVLWKLIREAVVLRWFGQTPATLMEKMILDGTTSYLVDSVVDKTGTNNDVGWVSAVLAEKLRIGLPLNSDERLPYEEQEAQFIVSPHGGVVEMMKNVLGKTWMYEAVNSFLMDIRQLSTASLLNTVNRVFFQQEKKDWCGRPFNATDFLIQWTEKAWPKFGVHIRNIDLHVVTNGPTNLESLIQVSGAGSIDNFPPIPIVMRSMKVHEQSIIWQSHECGSFFSTEGEHMMSAVSSAAVTFSLGSPTALRFVYDEYGPQGYRRPFFSIYHNLSSLSADEKLVFAADRLHFLLAKKWSMDYGEVIYLMNVFLKANDDVAMFILLSPLLNRMYKIITGMHYEQFFNEYVFDLLEHRYWSLWWEDSEDSIKNLHRRKFFPLTIRWNFPFALENAMALFNETISKGHPLDLNNHRLVDLAESVFCAAVIRNVSNFYFFHEQLISLTDDEDGDYLYHEAIRSLGCVRDEAAIESLVDALFDALDHEQRGDYRRITAIEYITVLGENYLSQKSMLNRLLKDENAARILHETDLLLPYITTMISFCYTNECLLQISRLKELKSNTIAAQIHDIYGEFCEMLFDRISHMQSSTHLMLSLISVTRI</sequence>
<dbReference type="Proteomes" id="UP001608902">
    <property type="component" value="Unassembled WGS sequence"/>
</dbReference>
<organism evidence="1 2">
    <name type="scientific">Gnathostoma spinigerum</name>
    <dbReference type="NCBI Taxonomy" id="75299"/>
    <lineage>
        <taxon>Eukaryota</taxon>
        <taxon>Metazoa</taxon>
        <taxon>Ecdysozoa</taxon>
        <taxon>Nematoda</taxon>
        <taxon>Chromadorea</taxon>
        <taxon>Rhabditida</taxon>
        <taxon>Spirurina</taxon>
        <taxon>Gnathostomatomorpha</taxon>
        <taxon>Gnathostomatoidea</taxon>
        <taxon>Gnathostomatidae</taxon>
        <taxon>Gnathostoma</taxon>
    </lineage>
</organism>
<dbReference type="EMBL" id="JBGFUD010000409">
    <property type="protein sequence ID" value="MFH4974470.1"/>
    <property type="molecule type" value="Genomic_DNA"/>
</dbReference>
<keyword evidence="2" id="KW-1185">Reference proteome</keyword>
<dbReference type="AlphaFoldDB" id="A0ABD6E4L1"/>
<evidence type="ECO:0008006" key="3">
    <source>
        <dbReference type="Google" id="ProtNLM"/>
    </source>
</evidence>
<evidence type="ECO:0000313" key="2">
    <source>
        <dbReference type="Proteomes" id="UP001608902"/>
    </source>
</evidence>